<keyword evidence="4" id="KW-1185">Reference proteome</keyword>
<keyword evidence="1" id="KW-0175">Coiled coil</keyword>
<feature type="coiled-coil region" evidence="1">
    <location>
        <begin position="279"/>
        <end position="306"/>
    </location>
</feature>
<accession>A0AAN7BLX7</accession>
<feature type="compositionally biased region" description="Acidic residues" evidence="2">
    <location>
        <begin position="550"/>
        <end position="561"/>
    </location>
</feature>
<protein>
    <submittedName>
        <fullName evidence="3">Uncharacterized protein</fullName>
    </submittedName>
</protein>
<feature type="region of interest" description="Disordered" evidence="2">
    <location>
        <begin position="527"/>
        <end position="564"/>
    </location>
</feature>
<evidence type="ECO:0000256" key="1">
    <source>
        <dbReference type="SAM" id="Coils"/>
    </source>
</evidence>
<evidence type="ECO:0000313" key="4">
    <source>
        <dbReference type="Proteomes" id="UP001301958"/>
    </source>
</evidence>
<evidence type="ECO:0000256" key="2">
    <source>
        <dbReference type="SAM" id="MobiDB-lite"/>
    </source>
</evidence>
<dbReference type="EMBL" id="MU865360">
    <property type="protein sequence ID" value="KAK4225748.1"/>
    <property type="molecule type" value="Genomic_DNA"/>
</dbReference>
<feature type="region of interest" description="Disordered" evidence="2">
    <location>
        <begin position="1"/>
        <end position="82"/>
    </location>
</feature>
<evidence type="ECO:0000313" key="3">
    <source>
        <dbReference type="EMBL" id="KAK4225748.1"/>
    </source>
</evidence>
<sequence length="667" mass="74534">MENPAPKRRRTSPQTSVPVVQEKPQETSAKSNRPSYASPTRASLGRYNPEILQRRESQFPQDSPDVAPRAATPDSTGLSQALKTQLELRSVVRDANIRGGERSQAQNWEEVNANRATSQPLPPGDQNPFARRGLRRSPVGSVPEQSERPTTELPVVQDPFAKRGLRRSPLASHPEPIVPEPDLPPTPERPDPVVSTPPSGIHNTPSRRPKRNRALAEKIKSSSPLKQPPLKLDDVSSPVFNLPKKGQTAPSPPTAAEPSTAELRGLKPIDPDADKKKLRDTLLAEITALEKDLAVASAENDRLLQAHLSKQTPSPPPHQQEILDLLARHALPPSAQKKEPQVVGDWLSSALNPISFLPFNKPGTSLPLLSNPPSEEIEKPIISHHPIPMSTKESLPFLQIFSPLRFSSSIFPLPNTKPLLQNHFISVSSEKKLFSARIEMTVNTKTLGIVELFVPKMDPNAVVELTPFINKIIKRDDEREGIPSSSGLYNNISVLTWGMAEWTRVSVQRAKVWSVLEGEVKDKERLRGMVRDMRESKRKKRKKRRRRDEDDSDNDDEEEEEKERNIEARELLPYMGKTCLDLEVPSCLGETQTSKLRVVWKIHFDWTGEARSELGVLVGVPGKWHKYDERGQLSGIPRVFDELIQGGEDPLNAMRTVVSLLYGEERA</sequence>
<proteinExistence type="predicted"/>
<reference evidence="3" key="2">
    <citation type="submission" date="2023-05" db="EMBL/GenBank/DDBJ databases">
        <authorList>
            <consortium name="Lawrence Berkeley National Laboratory"/>
            <person name="Steindorff A."/>
            <person name="Hensen N."/>
            <person name="Bonometti L."/>
            <person name="Westerberg I."/>
            <person name="Brannstrom I.O."/>
            <person name="Guillou S."/>
            <person name="Cros-Aarteil S."/>
            <person name="Calhoun S."/>
            <person name="Haridas S."/>
            <person name="Kuo A."/>
            <person name="Mondo S."/>
            <person name="Pangilinan J."/>
            <person name="Riley R."/>
            <person name="Labutti K."/>
            <person name="Andreopoulos B."/>
            <person name="Lipzen A."/>
            <person name="Chen C."/>
            <person name="Yanf M."/>
            <person name="Daum C."/>
            <person name="Ng V."/>
            <person name="Clum A."/>
            <person name="Ohm R."/>
            <person name="Martin F."/>
            <person name="Silar P."/>
            <person name="Natvig D."/>
            <person name="Lalanne C."/>
            <person name="Gautier V."/>
            <person name="Ament-Velasquez S.L."/>
            <person name="Kruys A."/>
            <person name="Hutchinson M.I."/>
            <person name="Powell A.J."/>
            <person name="Barry K."/>
            <person name="Miller A.N."/>
            <person name="Grigoriev I.V."/>
            <person name="Debuchy R."/>
            <person name="Gladieux P."/>
            <person name="Thoren M.H."/>
            <person name="Johannesson H."/>
        </authorList>
    </citation>
    <scope>NUCLEOTIDE SEQUENCE</scope>
    <source>
        <strain evidence="3">CBS 990.96</strain>
    </source>
</reference>
<comment type="caution">
    <text evidence="3">The sequence shown here is derived from an EMBL/GenBank/DDBJ whole genome shotgun (WGS) entry which is preliminary data.</text>
</comment>
<feature type="compositionally biased region" description="Basic residues" evidence="2">
    <location>
        <begin position="536"/>
        <end position="546"/>
    </location>
</feature>
<organism evidence="3 4">
    <name type="scientific">Podospora fimiseda</name>
    <dbReference type="NCBI Taxonomy" id="252190"/>
    <lineage>
        <taxon>Eukaryota</taxon>
        <taxon>Fungi</taxon>
        <taxon>Dikarya</taxon>
        <taxon>Ascomycota</taxon>
        <taxon>Pezizomycotina</taxon>
        <taxon>Sordariomycetes</taxon>
        <taxon>Sordariomycetidae</taxon>
        <taxon>Sordariales</taxon>
        <taxon>Podosporaceae</taxon>
        <taxon>Podospora</taxon>
    </lineage>
</organism>
<name>A0AAN7BLX7_9PEZI</name>
<feature type="compositionally biased region" description="Basic and acidic residues" evidence="2">
    <location>
        <begin position="264"/>
        <end position="273"/>
    </location>
</feature>
<feature type="compositionally biased region" description="Polar residues" evidence="2">
    <location>
        <begin position="103"/>
        <end position="119"/>
    </location>
</feature>
<feature type="compositionally biased region" description="Polar residues" evidence="2">
    <location>
        <begin position="26"/>
        <end position="41"/>
    </location>
</feature>
<reference evidence="3" key="1">
    <citation type="journal article" date="2023" name="Mol. Phylogenet. Evol.">
        <title>Genome-scale phylogeny and comparative genomics of the fungal order Sordariales.</title>
        <authorList>
            <person name="Hensen N."/>
            <person name="Bonometti L."/>
            <person name="Westerberg I."/>
            <person name="Brannstrom I.O."/>
            <person name="Guillou S."/>
            <person name="Cros-Aarteil S."/>
            <person name="Calhoun S."/>
            <person name="Haridas S."/>
            <person name="Kuo A."/>
            <person name="Mondo S."/>
            <person name="Pangilinan J."/>
            <person name="Riley R."/>
            <person name="LaButti K."/>
            <person name="Andreopoulos B."/>
            <person name="Lipzen A."/>
            <person name="Chen C."/>
            <person name="Yan M."/>
            <person name="Daum C."/>
            <person name="Ng V."/>
            <person name="Clum A."/>
            <person name="Steindorff A."/>
            <person name="Ohm R.A."/>
            <person name="Martin F."/>
            <person name="Silar P."/>
            <person name="Natvig D.O."/>
            <person name="Lalanne C."/>
            <person name="Gautier V."/>
            <person name="Ament-Velasquez S.L."/>
            <person name="Kruys A."/>
            <person name="Hutchinson M.I."/>
            <person name="Powell A.J."/>
            <person name="Barry K."/>
            <person name="Miller A.N."/>
            <person name="Grigoriev I.V."/>
            <person name="Debuchy R."/>
            <person name="Gladieux P."/>
            <person name="Hiltunen Thoren M."/>
            <person name="Johannesson H."/>
        </authorList>
    </citation>
    <scope>NUCLEOTIDE SEQUENCE</scope>
    <source>
        <strain evidence="3">CBS 990.96</strain>
    </source>
</reference>
<gene>
    <name evidence="3" type="ORF">QBC38DRAFT_253165</name>
</gene>
<feature type="compositionally biased region" description="Polar residues" evidence="2">
    <location>
        <begin position="73"/>
        <end position="82"/>
    </location>
</feature>
<dbReference type="Proteomes" id="UP001301958">
    <property type="component" value="Unassembled WGS sequence"/>
</dbReference>
<feature type="compositionally biased region" description="Pro residues" evidence="2">
    <location>
        <begin position="176"/>
        <end position="187"/>
    </location>
</feature>
<feature type="region of interest" description="Disordered" evidence="2">
    <location>
        <begin position="95"/>
        <end position="273"/>
    </location>
</feature>
<feature type="compositionally biased region" description="Basic residues" evidence="2">
    <location>
        <begin position="1"/>
        <end position="11"/>
    </location>
</feature>
<dbReference type="AlphaFoldDB" id="A0AAN7BLX7"/>